<evidence type="ECO:0000256" key="8">
    <source>
        <dbReference type="ARBA" id="ARBA00023012"/>
    </source>
</evidence>
<feature type="transmembrane region" description="Helical" evidence="9">
    <location>
        <begin position="142"/>
        <end position="160"/>
    </location>
</feature>
<feature type="transmembrane region" description="Helical" evidence="9">
    <location>
        <begin position="108"/>
        <end position="130"/>
    </location>
</feature>
<feature type="transmembrane region" description="Helical" evidence="9">
    <location>
        <begin position="166"/>
        <end position="184"/>
    </location>
</feature>
<accession>A0A543KJW9</accession>
<keyword evidence="7" id="KW-0067">ATP-binding</keyword>
<name>A0A543KJW9_9MICO</name>
<dbReference type="GO" id="GO:0000155">
    <property type="term" value="F:phosphorelay sensor kinase activity"/>
    <property type="evidence" value="ECO:0007669"/>
    <property type="project" value="InterPro"/>
</dbReference>
<dbReference type="GO" id="GO:0005524">
    <property type="term" value="F:ATP binding"/>
    <property type="evidence" value="ECO:0007669"/>
    <property type="project" value="UniProtKB-KW"/>
</dbReference>
<evidence type="ECO:0000313" key="11">
    <source>
        <dbReference type="EMBL" id="TQM95372.1"/>
    </source>
</evidence>
<reference evidence="11 12" key="1">
    <citation type="submission" date="2019-06" db="EMBL/GenBank/DDBJ databases">
        <title>Sequencing the genomes of 1000 actinobacteria strains.</title>
        <authorList>
            <person name="Klenk H.-P."/>
        </authorList>
    </citation>
    <scope>NUCLEOTIDE SEQUENCE [LARGE SCALE GENOMIC DNA]</scope>
    <source>
        <strain evidence="11 12">DSM 12362</strain>
    </source>
</reference>
<keyword evidence="9" id="KW-0472">Membrane</keyword>
<evidence type="ECO:0000256" key="7">
    <source>
        <dbReference type="ARBA" id="ARBA00022840"/>
    </source>
</evidence>
<dbReference type="InterPro" id="IPR036890">
    <property type="entry name" value="HATPase_C_sf"/>
</dbReference>
<keyword evidence="3" id="KW-0597">Phosphoprotein</keyword>
<evidence type="ECO:0000313" key="12">
    <source>
        <dbReference type="Proteomes" id="UP000315133"/>
    </source>
</evidence>
<organism evidence="11 12">
    <name type="scientific">Ornithinimicrobium humiphilum</name>
    <dbReference type="NCBI Taxonomy" id="125288"/>
    <lineage>
        <taxon>Bacteria</taxon>
        <taxon>Bacillati</taxon>
        <taxon>Actinomycetota</taxon>
        <taxon>Actinomycetes</taxon>
        <taxon>Micrococcales</taxon>
        <taxon>Ornithinimicrobiaceae</taxon>
        <taxon>Ornithinimicrobium</taxon>
    </lineage>
</organism>
<dbReference type="AlphaFoldDB" id="A0A543KJW9"/>
<dbReference type="OrthoDB" id="227596at2"/>
<dbReference type="InterPro" id="IPR011712">
    <property type="entry name" value="Sig_transdc_His_kin_sub3_dim/P"/>
</dbReference>
<dbReference type="EMBL" id="VFPU01000001">
    <property type="protein sequence ID" value="TQM95372.1"/>
    <property type="molecule type" value="Genomic_DNA"/>
</dbReference>
<evidence type="ECO:0000256" key="3">
    <source>
        <dbReference type="ARBA" id="ARBA00022553"/>
    </source>
</evidence>
<keyword evidence="4" id="KW-0808">Transferase</keyword>
<feature type="transmembrane region" description="Helical" evidence="9">
    <location>
        <begin position="47"/>
        <end position="67"/>
    </location>
</feature>
<dbReference type="Gene3D" id="1.20.5.1930">
    <property type="match status" value="1"/>
</dbReference>
<dbReference type="PANTHER" id="PTHR24421">
    <property type="entry name" value="NITRATE/NITRITE SENSOR PROTEIN NARX-RELATED"/>
    <property type="match status" value="1"/>
</dbReference>
<dbReference type="SUPFAM" id="SSF55874">
    <property type="entry name" value="ATPase domain of HSP90 chaperone/DNA topoisomerase II/histidine kinase"/>
    <property type="match status" value="1"/>
</dbReference>
<feature type="transmembrane region" description="Helical" evidence="9">
    <location>
        <begin position="262"/>
        <end position="286"/>
    </location>
</feature>
<feature type="transmembrane region" description="Helical" evidence="9">
    <location>
        <begin position="196"/>
        <end position="218"/>
    </location>
</feature>
<evidence type="ECO:0000256" key="9">
    <source>
        <dbReference type="SAM" id="Phobius"/>
    </source>
</evidence>
<evidence type="ECO:0000256" key="1">
    <source>
        <dbReference type="ARBA" id="ARBA00000085"/>
    </source>
</evidence>
<dbReference type="InterPro" id="IPR050482">
    <property type="entry name" value="Sensor_HK_TwoCompSys"/>
</dbReference>
<sequence length="657" mass="68625">MGSSRRGVGRIASEAPVVVLVVAAGALGIAGTAMFAAARPVLGPDALFLVVDATVAVVYGATAALILSRRRHVVGYLLALTALGGGLAAAGGGWQVLAEARGLDPGAFAYTFGWAWIPGTLALFLVVPWLVRERPATGPARWAPVVGGLVAVAALVSSLTQRYGTLMMVVGVAVVGGLLTALAVEVRRRRSPEHEAVGLGWLALGTLVLALSFVPLVLPPELTPIWVTPALHLASQALFPAAILSVVLRQRLWGVEVAVSRALLGTALTLGLGALYLVLSVLLARVVPGEGWARTIATAVVVVAVQPSRLWLQRRVHRLVYGVADPTRVAGRLGSQLGRAVDPDRLLASLAEQVAGALRLESVRVLDPGGEVLASSGAPTAQPVSVELAAGSRPVGTLAATPRPGEALDPRTRTALDELSGIVATALLMRRTAADLERTRARLTEARLQERRVIRRELHDGLGPWLSGLRLGLQGVANLVETDPAAARTMIEALQRELEQRVEDVRTASRALLPPVLEELGLEPALLELVDRHAESGFSVRLRYAVPVPLPAPLAAAAYGIASEAVLNAARHSGAPGCDLVVEAAATTLRLRCRDDGVGVDDDARPGVGTRSMRERAEELGGTLRLQRLVPGGTEVEAVLPLAAGAGGEVSLMEEVR</sequence>
<keyword evidence="8" id="KW-0902">Two-component regulatory system</keyword>
<comment type="caution">
    <text evidence="11">The sequence shown here is derived from an EMBL/GenBank/DDBJ whole genome shotgun (WGS) entry which is preliminary data.</text>
</comment>
<keyword evidence="9" id="KW-1133">Transmembrane helix</keyword>
<feature type="transmembrane region" description="Helical" evidence="9">
    <location>
        <begin position="12"/>
        <end position="35"/>
    </location>
</feature>
<dbReference type="Pfam" id="PF07730">
    <property type="entry name" value="HisKA_3"/>
    <property type="match status" value="1"/>
</dbReference>
<keyword evidence="5" id="KW-0547">Nucleotide-binding</keyword>
<dbReference type="PANTHER" id="PTHR24421:SF10">
    <property type="entry name" value="NITRATE_NITRITE SENSOR PROTEIN NARQ"/>
    <property type="match status" value="1"/>
</dbReference>
<proteinExistence type="predicted"/>
<dbReference type="EC" id="2.7.13.3" evidence="2"/>
<dbReference type="GO" id="GO:0016020">
    <property type="term" value="C:membrane"/>
    <property type="evidence" value="ECO:0007669"/>
    <property type="project" value="InterPro"/>
</dbReference>
<protein>
    <recommendedName>
        <fullName evidence="2">histidine kinase</fullName>
        <ecNumber evidence="2">2.7.13.3</ecNumber>
    </recommendedName>
</protein>
<keyword evidence="12" id="KW-1185">Reference proteome</keyword>
<feature type="domain" description="Histidine kinase/HSP90-like ATPase" evidence="10">
    <location>
        <begin position="553"/>
        <end position="644"/>
    </location>
</feature>
<dbReference type="CDD" id="cd16917">
    <property type="entry name" value="HATPase_UhpB-NarQ-NarX-like"/>
    <property type="match status" value="1"/>
</dbReference>
<evidence type="ECO:0000259" key="10">
    <source>
        <dbReference type="SMART" id="SM00387"/>
    </source>
</evidence>
<gene>
    <name evidence="11" type="ORF">FB476_0213</name>
</gene>
<keyword evidence="6 11" id="KW-0418">Kinase</keyword>
<dbReference type="GO" id="GO:0046983">
    <property type="term" value="F:protein dimerization activity"/>
    <property type="evidence" value="ECO:0007669"/>
    <property type="project" value="InterPro"/>
</dbReference>
<evidence type="ECO:0000256" key="5">
    <source>
        <dbReference type="ARBA" id="ARBA00022741"/>
    </source>
</evidence>
<evidence type="ECO:0000256" key="2">
    <source>
        <dbReference type="ARBA" id="ARBA00012438"/>
    </source>
</evidence>
<dbReference type="RefSeq" id="WP_141817141.1">
    <property type="nucleotide sequence ID" value="NZ_BAAAIL010000003.1"/>
</dbReference>
<feature type="transmembrane region" description="Helical" evidence="9">
    <location>
        <begin position="74"/>
        <end position="96"/>
    </location>
</feature>
<comment type="catalytic activity">
    <reaction evidence="1">
        <text>ATP + protein L-histidine = ADP + protein N-phospho-L-histidine.</text>
        <dbReference type="EC" id="2.7.13.3"/>
    </reaction>
</comment>
<dbReference type="InterPro" id="IPR003594">
    <property type="entry name" value="HATPase_dom"/>
</dbReference>
<evidence type="ECO:0000256" key="6">
    <source>
        <dbReference type="ARBA" id="ARBA00022777"/>
    </source>
</evidence>
<evidence type="ECO:0000256" key="4">
    <source>
        <dbReference type="ARBA" id="ARBA00022679"/>
    </source>
</evidence>
<dbReference type="SMART" id="SM00387">
    <property type="entry name" value="HATPase_c"/>
    <property type="match status" value="1"/>
</dbReference>
<dbReference type="Pfam" id="PF02518">
    <property type="entry name" value="HATPase_c"/>
    <property type="match status" value="1"/>
</dbReference>
<dbReference type="Proteomes" id="UP000315133">
    <property type="component" value="Unassembled WGS sequence"/>
</dbReference>
<feature type="transmembrane region" description="Helical" evidence="9">
    <location>
        <begin position="230"/>
        <end position="250"/>
    </location>
</feature>
<dbReference type="Gene3D" id="3.30.565.10">
    <property type="entry name" value="Histidine kinase-like ATPase, C-terminal domain"/>
    <property type="match status" value="1"/>
</dbReference>
<keyword evidence="9" id="KW-0812">Transmembrane</keyword>